<proteinExistence type="predicted"/>
<dbReference type="AlphaFoldDB" id="A0AB36CR14"/>
<dbReference type="RefSeq" id="WP_102593590.1">
    <property type="nucleotide sequence ID" value="NZ_CP177237.1"/>
</dbReference>
<evidence type="ECO:0000313" key="2">
    <source>
        <dbReference type="EMBL" id="NMZ78494.1"/>
    </source>
</evidence>
<name>A0AB36CR14_9PSED</name>
<dbReference type="Proteomes" id="UP000548707">
    <property type="component" value="Unassembled WGS sequence"/>
</dbReference>
<gene>
    <name evidence="2" type="ORF">HBO26_04135</name>
</gene>
<accession>A0AB36CR14</accession>
<sequence>MEELRVSNSASSCPFSGLSSFCETQQESPRHYIVVGDRIKSQCSDNMFISVTAAEEIVTQLDRDEKLTLHVGQGITDEQLNILYGFKEVLSPALNIVPVDRRLRASSTATHKLKSHNIAISMPSENGNGTYSASLMIDDANAELSDHLTGQHVSGMMVIEAARQMTIAVAEAYYVTPAAKGKVNFVTNKMDVTYMDFLLPIHTEILCVPIELRRSGASNFRFGCRLEFKQQGQCLAALGFELSVIDSRYFQLKEAQLIHQFVKRLA</sequence>
<evidence type="ECO:0000259" key="1">
    <source>
        <dbReference type="Pfam" id="PF03756"/>
    </source>
</evidence>
<dbReference type="InterPro" id="IPR005509">
    <property type="entry name" value="AfsA_hotdog_dom"/>
</dbReference>
<organism evidence="2 3">
    <name type="scientific">Pseudomonas mandelii</name>
    <dbReference type="NCBI Taxonomy" id="75612"/>
    <lineage>
        <taxon>Bacteria</taxon>
        <taxon>Pseudomonadati</taxon>
        <taxon>Pseudomonadota</taxon>
        <taxon>Gammaproteobacteria</taxon>
        <taxon>Pseudomonadales</taxon>
        <taxon>Pseudomonadaceae</taxon>
        <taxon>Pseudomonas</taxon>
    </lineage>
</organism>
<evidence type="ECO:0000313" key="3">
    <source>
        <dbReference type="Proteomes" id="UP000548707"/>
    </source>
</evidence>
<dbReference type="Pfam" id="PF03756">
    <property type="entry name" value="AfsA"/>
    <property type="match status" value="1"/>
</dbReference>
<reference evidence="2 3" key="1">
    <citation type="journal article" date="2020" name="Front. Microbiol.">
        <title>Genetic Organization of the aprX-lipA2 Operon Affects the Proteolytic Potential of Pseudomonas Species in Milk.</title>
        <authorList>
            <person name="Maier C."/>
            <person name="Huptas C."/>
            <person name="von Neubeck M."/>
            <person name="Scherer S."/>
            <person name="Wenning M."/>
            <person name="Lucking G."/>
        </authorList>
    </citation>
    <scope>NUCLEOTIDE SEQUENCE [LARGE SCALE GENOMIC DNA]</scope>
    <source>
        <strain evidence="2 3">WS 5114</strain>
    </source>
</reference>
<comment type="caution">
    <text evidence="2">The sequence shown here is derived from an EMBL/GenBank/DDBJ whole genome shotgun (WGS) entry which is preliminary data.</text>
</comment>
<dbReference type="EMBL" id="JAAQXV010000001">
    <property type="protein sequence ID" value="NMZ78494.1"/>
    <property type="molecule type" value="Genomic_DNA"/>
</dbReference>
<protein>
    <recommendedName>
        <fullName evidence="1">A-factor biosynthesis hotdog domain-containing protein</fullName>
    </recommendedName>
</protein>
<feature type="domain" description="A-factor biosynthesis hotdog" evidence="1">
    <location>
        <begin position="111"/>
        <end position="236"/>
    </location>
</feature>